<dbReference type="RefSeq" id="XP_007931955.1">
    <property type="nucleotide sequence ID" value="XM_007933764.1"/>
</dbReference>
<dbReference type="HOGENOM" id="CLU_265573_0_0_1"/>
<dbReference type="EMBL" id="KB446565">
    <property type="protein sequence ID" value="EME77525.1"/>
    <property type="molecule type" value="Genomic_DNA"/>
</dbReference>
<dbReference type="Proteomes" id="UP000016932">
    <property type="component" value="Unassembled WGS sequence"/>
</dbReference>
<accession>M2YIC5</accession>
<dbReference type="KEGG" id="pfj:MYCFIDRAFT_179777"/>
<dbReference type="GeneID" id="19334215"/>
<dbReference type="AlphaFoldDB" id="M2YIC5"/>
<feature type="compositionally biased region" description="Low complexity" evidence="1">
    <location>
        <begin position="463"/>
        <end position="477"/>
    </location>
</feature>
<organism evidence="2 3">
    <name type="scientific">Pseudocercospora fijiensis (strain CIRAD86)</name>
    <name type="common">Black leaf streak disease fungus</name>
    <name type="synonym">Mycosphaerella fijiensis</name>
    <dbReference type="NCBI Taxonomy" id="383855"/>
    <lineage>
        <taxon>Eukaryota</taxon>
        <taxon>Fungi</taxon>
        <taxon>Dikarya</taxon>
        <taxon>Ascomycota</taxon>
        <taxon>Pezizomycotina</taxon>
        <taxon>Dothideomycetes</taxon>
        <taxon>Dothideomycetidae</taxon>
        <taxon>Mycosphaerellales</taxon>
        <taxon>Mycosphaerellaceae</taxon>
        <taxon>Pseudocercospora</taxon>
    </lineage>
</organism>
<reference evidence="2 3" key="1">
    <citation type="journal article" date="2012" name="PLoS Pathog.">
        <title>Diverse lifestyles and strategies of plant pathogenesis encoded in the genomes of eighteen Dothideomycetes fungi.</title>
        <authorList>
            <person name="Ohm R.A."/>
            <person name="Feau N."/>
            <person name="Henrissat B."/>
            <person name="Schoch C.L."/>
            <person name="Horwitz B.A."/>
            <person name="Barry K.W."/>
            <person name="Condon B.J."/>
            <person name="Copeland A.C."/>
            <person name="Dhillon B."/>
            <person name="Glaser F."/>
            <person name="Hesse C.N."/>
            <person name="Kosti I."/>
            <person name="LaButti K."/>
            <person name="Lindquist E.A."/>
            <person name="Lucas S."/>
            <person name="Salamov A.A."/>
            <person name="Bradshaw R.E."/>
            <person name="Ciuffetti L."/>
            <person name="Hamelin R.C."/>
            <person name="Kema G.H.J."/>
            <person name="Lawrence C."/>
            <person name="Scott J.A."/>
            <person name="Spatafora J.W."/>
            <person name="Turgeon B.G."/>
            <person name="de Wit P.J.G.M."/>
            <person name="Zhong S."/>
            <person name="Goodwin S.B."/>
            <person name="Grigoriev I.V."/>
        </authorList>
    </citation>
    <scope>NUCLEOTIDE SEQUENCE [LARGE SCALE GENOMIC DNA]</scope>
    <source>
        <strain evidence="2 3">CIRAD86</strain>
    </source>
</reference>
<evidence type="ECO:0000313" key="2">
    <source>
        <dbReference type="EMBL" id="EME77525.1"/>
    </source>
</evidence>
<evidence type="ECO:0000256" key="1">
    <source>
        <dbReference type="SAM" id="MobiDB-lite"/>
    </source>
</evidence>
<keyword evidence="3" id="KW-1185">Reference proteome</keyword>
<feature type="compositionally biased region" description="Basic and acidic residues" evidence="1">
    <location>
        <begin position="756"/>
        <end position="766"/>
    </location>
</feature>
<feature type="compositionally biased region" description="Low complexity" evidence="1">
    <location>
        <begin position="808"/>
        <end position="820"/>
    </location>
</feature>
<sequence>MIVITGADYHSQFQCLARLCRIVDVMVARSKANCAVSSNHSPDSPHCPVDKMNGAAPSLVASILETESLPQIRADDIQQRYPERREICTSPSTLHCGDRLIVEGRSRVPLHLGWRERSPGMRRTASRARSAGTYKQRSMKRLASWWGWEAVVKGSGFVAITPLPHCARVDDGVLVLGRESAFAGVAVRTWKFAMLRAGEGVGKRSHDAGITKDMSANDEGNRVTGRLQAMCHLMSIASHHIAEDSVYFTAAAMDQSGSFLIMHQWIRVTEAWMAQSWGSEFCSVQQTTAFYDELDAAVFFFGGMVMMLMHCAEQDFEVGLGFPVTRSNALTPAQHTRRLHSMCSLPKCLNVTSHEARQVRMMTETWTEAGRFWLGKLENRPTAGQVCSLNQVLSHVCGLRTEGLSQNETRRNPKQRHKRFCRTGQPWHSIKIRSQPRPYHAVHLLQMSAKLSPPTLAGPNPPTRALSTLSTPSTTTQPRLAPCYITFTFTSRLEHPIAPIREAEPNTSVRHPPLRPSIEAMARRRPTISSPPSCSSSSSSEDERPESPELPSPRKQCRGIVRKIDAGDSDSGLAKFRKWWKLVANGARNATSEMKELMDVKTCDKVQKAITAEIKDKKTLQCARALERSDFWNLSVFDVWGLFGSSGATSRTFLDKLNALAADFENAEDALALMGEARETRMKVSKSKYEWKPQDLDMALNMKRKQDANKARNLTSGQEDTRGSGKSHDAEQATSASNSDADTDEESDDPNTQDGAKARTSRDHRAPGTNTAPTTPKQLPLPNSKAKRRRRFSDISPLSRSIERGRGLHQQHSSRSSLSIERGRRLRQPRRSSLSPALDFSLPNFLNPKTRTTHQGTPKLGAGPTDSELLSSLSPASSEPDAAPFFQFDGTPCRSSRRPSSASTSSEHGSPGMASVTQSSSLGAGPASASNPTTQGSTNMASATQPKALSKRPRRDSSDFVQDSNRLDPSRHLAIPHTEPLTLDHLGSWIAVLSTILEPHTSLRRCTVSDITEWIQNASPAAGSQHIIVIQDQALEQIPVVFVDRSPHHARTNIYADDDSFRILQSALTAHVPNVSHKAPPTMRSEDVVTAHGLEASILSACVITGVLGMQTRKLATKLERMIPAVWGRAIRVAHEFRAGSPTTQQAVLDRCRIADLPNSSWTINPATLSLPGPSTTHVELLHHFFENTTLSAFRKSQNLSTEWTLVADNSRLVVIIAAEVLKNLAVSAASPDAPAERQKLQQELEGLHSECR</sequence>
<evidence type="ECO:0000313" key="3">
    <source>
        <dbReference type="Proteomes" id="UP000016932"/>
    </source>
</evidence>
<protein>
    <submittedName>
        <fullName evidence="2">Uncharacterized protein</fullName>
    </submittedName>
</protein>
<feature type="compositionally biased region" description="Polar residues" evidence="1">
    <location>
        <begin position="931"/>
        <end position="947"/>
    </location>
</feature>
<feature type="compositionally biased region" description="Low complexity" evidence="1">
    <location>
        <begin position="866"/>
        <end position="884"/>
    </location>
</feature>
<feature type="compositionally biased region" description="Low complexity" evidence="1">
    <location>
        <begin position="919"/>
        <end position="930"/>
    </location>
</feature>
<feature type="region of interest" description="Disordered" evidence="1">
    <location>
        <begin position="522"/>
        <end position="558"/>
    </location>
</feature>
<feature type="compositionally biased region" description="Low complexity" evidence="1">
    <location>
        <begin position="527"/>
        <end position="539"/>
    </location>
</feature>
<feature type="compositionally biased region" description="Polar residues" evidence="1">
    <location>
        <begin position="768"/>
        <end position="777"/>
    </location>
</feature>
<feature type="compositionally biased region" description="Acidic residues" evidence="1">
    <location>
        <begin position="741"/>
        <end position="751"/>
    </location>
</feature>
<dbReference type="VEuPathDB" id="FungiDB:MYCFIDRAFT_179777"/>
<name>M2YIC5_PSEFD</name>
<feature type="region of interest" description="Disordered" evidence="1">
    <location>
        <begin position="706"/>
        <end position="973"/>
    </location>
</feature>
<feature type="compositionally biased region" description="Basic and acidic residues" evidence="1">
    <location>
        <begin position="719"/>
        <end position="731"/>
    </location>
</feature>
<proteinExistence type="predicted"/>
<feature type="compositionally biased region" description="Polar residues" evidence="1">
    <location>
        <begin position="847"/>
        <end position="856"/>
    </location>
</feature>
<gene>
    <name evidence="2" type="ORF">MYCFIDRAFT_179777</name>
</gene>
<feature type="region of interest" description="Disordered" evidence="1">
    <location>
        <begin position="454"/>
        <end position="477"/>
    </location>
</feature>